<keyword evidence="9" id="KW-1185">Reference proteome</keyword>
<dbReference type="InterPro" id="IPR023576">
    <property type="entry name" value="UbiE/COQ5_MeTrFase_CS"/>
</dbReference>
<reference evidence="8" key="1">
    <citation type="submission" date="2025-08" db="UniProtKB">
        <authorList>
            <consortium name="Ensembl"/>
        </authorList>
    </citation>
    <scope>IDENTIFICATION</scope>
</reference>
<comment type="function">
    <text evidence="6">Methyltransferase required for the conversion of 2-decaprenyl-6-methoxy-1,4-benzoquinol (DDMQH2) to 2-decaprenyl-3-methyl-6-methoxy-1,4-benzoquinol (DMQH2).</text>
</comment>
<dbReference type="Proteomes" id="UP000694388">
    <property type="component" value="Unplaced"/>
</dbReference>
<dbReference type="InterPro" id="IPR029063">
    <property type="entry name" value="SAM-dependent_MTases_sf"/>
</dbReference>
<comment type="catalytic activity">
    <reaction evidence="7">
        <text>a 2-methoxy-6-(all-trans-polyprenyl)benzene-1,4-diol + S-adenosyl-L-methionine = a 5-methoxy-2-methyl-3-(all-trans-polyprenyl)benzene-1,4-diol + S-adenosyl-L-homocysteine + H(+)</text>
        <dbReference type="Rhea" id="RHEA:28286"/>
        <dbReference type="Rhea" id="RHEA-COMP:10858"/>
        <dbReference type="Rhea" id="RHEA-COMP:10859"/>
        <dbReference type="ChEBI" id="CHEBI:15378"/>
        <dbReference type="ChEBI" id="CHEBI:57856"/>
        <dbReference type="ChEBI" id="CHEBI:59789"/>
        <dbReference type="ChEBI" id="CHEBI:84166"/>
        <dbReference type="ChEBI" id="CHEBI:84167"/>
        <dbReference type="EC" id="2.1.1.201"/>
    </reaction>
</comment>
<dbReference type="NCBIfam" id="TIGR01934">
    <property type="entry name" value="MenG_MenH_UbiE"/>
    <property type="match status" value="1"/>
</dbReference>
<dbReference type="PROSITE" id="PS01184">
    <property type="entry name" value="UBIE_2"/>
    <property type="match status" value="1"/>
</dbReference>
<feature type="binding site" evidence="7">
    <location>
        <position position="145"/>
    </location>
    <ligand>
        <name>S-adenosyl-L-methionine</name>
        <dbReference type="ChEBI" id="CHEBI:59789"/>
    </ligand>
</feature>
<evidence type="ECO:0000256" key="1">
    <source>
        <dbReference type="ARBA" id="ARBA00022603"/>
    </source>
</evidence>
<dbReference type="PANTHER" id="PTHR43591:SF24">
    <property type="entry name" value="2-METHOXY-6-POLYPRENYL-1,4-BENZOQUINOL METHYLASE, MITOCHONDRIAL"/>
    <property type="match status" value="1"/>
</dbReference>
<evidence type="ECO:0000256" key="3">
    <source>
        <dbReference type="ARBA" id="ARBA00022688"/>
    </source>
</evidence>
<evidence type="ECO:0000256" key="6">
    <source>
        <dbReference type="ARBA" id="ARBA00058208"/>
    </source>
</evidence>
<comment type="caution">
    <text evidence="7">Lacks conserved residue(s) required for the propagation of feature annotation.</text>
</comment>
<dbReference type="CDD" id="cd02440">
    <property type="entry name" value="AdoMet_MTases"/>
    <property type="match status" value="1"/>
</dbReference>
<dbReference type="GO" id="GO:0031314">
    <property type="term" value="C:extrinsic component of mitochondrial inner membrane"/>
    <property type="evidence" value="ECO:0007669"/>
    <property type="project" value="UniProtKB-UniRule"/>
</dbReference>
<comment type="function">
    <text evidence="7">Methyltransferase required for the conversion of 2-polyprenyl-6-methoxy-1,4-benzoquinol (DDMQH2) to 2-polyprenyl-3-methyl-6-methoxy-1,4-benzoquinol (DMQH2).</text>
</comment>
<dbReference type="GO" id="GO:0008425">
    <property type="term" value="F:2-methoxy-6-polyprenyl-1,4-benzoquinol methyltransferase activity"/>
    <property type="evidence" value="ECO:0007669"/>
    <property type="project" value="UniProtKB-UniRule"/>
</dbReference>
<keyword evidence="2 7" id="KW-0808">Transferase</keyword>
<evidence type="ECO:0000256" key="4">
    <source>
        <dbReference type="ARBA" id="ARBA00022691"/>
    </source>
</evidence>
<comment type="subcellular location">
    <subcellularLocation>
        <location evidence="7">Mitochondrion inner membrane</location>
        <topology evidence="7">Peripheral membrane protein</topology>
        <orientation evidence="7">Matrix side</orientation>
    </subcellularLocation>
</comment>
<keyword evidence="7" id="KW-0496">Mitochondrion</keyword>
<dbReference type="Ensembl" id="ENSEBUT00000022238.1">
    <property type="protein sequence ID" value="ENSEBUP00000021662.1"/>
    <property type="gene ID" value="ENSEBUG00000013346.1"/>
</dbReference>
<name>A0A8C4QWL0_EPTBU</name>
<keyword evidence="3 7" id="KW-0831">Ubiquinone biosynthesis</keyword>
<evidence type="ECO:0000256" key="7">
    <source>
        <dbReference type="HAMAP-Rule" id="MF_03191"/>
    </source>
</evidence>
<dbReference type="PANTHER" id="PTHR43591">
    <property type="entry name" value="METHYLTRANSFERASE"/>
    <property type="match status" value="1"/>
</dbReference>
<dbReference type="Gene3D" id="3.40.50.150">
    <property type="entry name" value="Vaccinia Virus protein VP39"/>
    <property type="match status" value="1"/>
</dbReference>
<feature type="binding site" evidence="7">
    <location>
        <position position="91"/>
    </location>
    <ligand>
        <name>S-adenosyl-L-methionine</name>
        <dbReference type="ChEBI" id="CHEBI:59789"/>
    </ligand>
</feature>
<dbReference type="HAMAP" id="MF_01813">
    <property type="entry name" value="MenG_UbiE_methyltr"/>
    <property type="match status" value="1"/>
</dbReference>
<evidence type="ECO:0000313" key="8">
    <source>
        <dbReference type="Ensembl" id="ENSEBUP00000021662.1"/>
    </source>
</evidence>
<evidence type="ECO:0000256" key="2">
    <source>
        <dbReference type="ARBA" id="ARBA00022679"/>
    </source>
</evidence>
<dbReference type="InterPro" id="IPR004033">
    <property type="entry name" value="UbiE/COQ5_MeTrFase"/>
</dbReference>
<dbReference type="PROSITE" id="PS51608">
    <property type="entry name" value="SAM_MT_UBIE"/>
    <property type="match status" value="1"/>
</dbReference>
<gene>
    <name evidence="7" type="primary">COQ5</name>
</gene>
<comment type="pathway">
    <text evidence="7">Cofactor biosynthesis; ubiquinone biosynthesis.</text>
</comment>
<dbReference type="UniPathway" id="UPA00232"/>
<keyword evidence="4 7" id="KW-0949">S-adenosyl-L-methionine</keyword>
<comment type="similarity">
    <text evidence="7">Belongs to the class I-like SAM-binding methyltransferase superfamily. MenG/UbiE family.</text>
</comment>
<protein>
    <recommendedName>
        <fullName evidence="7">2-methoxy-6-polyprenyl-1,4-benzoquinol methylase, mitochondrial</fullName>
        <ecNumber evidence="7">2.1.1.201</ecNumber>
    </recommendedName>
    <alternativeName>
        <fullName evidence="7">Ubiquinone biosynthesis methyltransferase COQ5</fullName>
    </alternativeName>
</protein>
<dbReference type="FunFam" id="3.40.50.150:FF:000064">
    <property type="entry name" value="2-methoxy-6-polyprenyl-1,4-benzoquinol methylase, mitochondrial"/>
    <property type="match status" value="1"/>
</dbReference>
<reference evidence="8" key="2">
    <citation type="submission" date="2025-09" db="UniProtKB">
        <authorList>
            <consortium name="Ensembl"/>
        </authorList>
    </citation>
    <scope>IDENTIFICATION</scope>
</reference>
<proteinExistence type="inferred from homology"/>
<feature type="binding site" evidence="7">
    <location>
        <begin position="173"/>
        <end position="174"/>
    </location>
    <ligand>
        <name>S-adenosyl-L-methionine</name>
        <dbReference type="ChEBI" id="CHEBI:59789"/>
    </ligand>
</feature>
<comment type="subunit">
    <text evidence="5">Component of a multi-subunit COQ enzyme complex, composed of at least COQ3, COQ4, COQ5, COQ6, COQ7 and COQ9. Interacts with PYURF; the interaction is direct, stabilizes COQ5 protein and associates PYURF with COQ enzyme complex.</text>
</comment>
<evidence type="ECO:0000313" key="9">
    <source>
        <dbReference type="Proteomes" id="UP000694388"/>
    </source>
</evidence>
<dbReference type="EC" id="2.1.1.201" evidence="7"/>
<dbReference type="PROSITE" id="PS01183">
    <property type="entry name" value="UBIE_1"/>
    <property type="match status" value="1"/>
</dbReference>
<dbReference type="SUPFAM" id="SSF53335">
    <property type="entry name" value="S-adenosyl-L-methionine-dependent methyltransferases"/>
    <property type="match status" value="1"/>
</dbReference>
<organism evidence="8 9">
    <name type="scientific">Eptatretus burgeri</name>
    <name type="common">Inshore hagfish</name>
    <dbReference type="NCBI Taxonomy" id="7764"/>
    <lineage>
        <taxon>Eukaryota</taxon>
        <taxon>Metazoa</taxon>
        <taxon>Chordata</taxon>
        <taxon>Craniata</taxon>
        <taxon>Vertebrata</taxon>
        <taxon>Cyclostomata</taxon>
        <taxon>Myxini</taxon>
        <taxon>Myxiniformes</taxon>
        <taxon>Myxinidae</taxon>
        <taxon>Eptatretinae</taxon>
        <taxon>Eptatretus</taxon>
    </lineage>
</organism>
<sequence>MCFLRKARGVAAALARRCLSVEARKSNFGYEVVTETEKTNKVYGVFQNVAKNYDTMNDAMSLGIHRWWKDSFMRLMNATPGIRLLDVAGGTGDIAFRFLDYISSKPHRAFQKEEQDLSWEEISQMYEQREGEQSIDKGSMVVVCDINKEMLHIGQARARERTNTNGLSWILGNAEELPVADNKFDIYSIAFGIRNVTDIPRALDEAYRVLRPGGRFMCLEFSHVTNPVVERLYDIYSFQIIPVLGEVIAEDWKSYQYLVESIRLFPDQVSLIIQLRVMMWPPSLNYFNTTMYMMHTVQKEHSIS</sequence>
<dbReference type="GeneTree" id="ENSGT00390000001654"/>
<keyword evidence="1 7" id="KW-0489">Methyltransferase</keyword>
<keyword evidence="7" id="KW-0999">Mitochondrion inner membrane</keyword>
<evidence type="ECO:0000256" key="5">
    <source>
        <dbReference type="ARBA" id="ARBA00046387"/>
    </source>
</evidence>
<dbReference type="Pfam" id="PF01209">
    <property type="entry name" value="Ubie_methyltran"/>
    <property type="match status" value="1"/>
</dbReference>
<accession>A0A8C4QWL0</accession>
<keyword evidence="7" id="KW-0472">Membrane</keyword>
<dbReference type="AlphaFoldDB" id="A0A8C4QWL0"/>
<dbReference type="GO" id="GO:0032259">
    <property type="term" value="P:methylation"/>
    <property type="evidence" value="ECO:0007669"/>
    <property type="project" value="UniProtKB-KW"/>
</dbReference>